<gene>
    <name evidence="4" type="ORF">QFZ36_000543</name>
</gene>
<reference evidence="4 5" key="1">
    <citation type="submission" date="2023-07" db="EMBL/GenBank/DDBJ databases">
        <title>Comparative genomics of wheat-associated soil bacteria to identify genetic determinants of phenazine resistance.</title>
        <authorList>
            <person name="Mouncey N."/>
        </authorList>
    </citation>
    <scope>NUCLEOTIDE SEQUENCE [LARGE SCALE GENOMIC DNA]</scope>
    <source>
        <strain evidence="4 5">W1I3</strain>
    </source>
</reference>
<evidence type="ECO:0000313" key="4">
    <source>
        <dbReference type="EMBL" id="MDQ0672982.1"/>
    </source>
</evidence>
<feature type="compositionally biased region" description="Basic and acidic residues" evidence="1">
    <location>
        <begin position="706"/>
        <end position="717"/>
    </location>
</feature>
<dbReference type="RefSeq" id="WP_306633705.1">
    <property type="nucleotide sequence ID" value="NZ_JAUSXB010000001.1"/>
</dbReference>
<protein>
    <submittedName>
        <fullName evidence="4">DNA helicase HerA-like ATPase</fullName>
    </submittedName>
</protein>
<keyword evidence="5" id="KW-1185">Reference proteome</keyword>
<organism evidence="4 5">
    <name type="scientific">Pseudarthrobacter siccitolerans</name>
    <dbReference type="NCBI Taxonomy" id="861266"/>
    <lineage>
        <taxon>Bacteria</taxon>
        <taxon>Bacillati</taxon>
        <taxon>Actinomycetota</taxon>
        <taxon>Actinomycetes</taxon>
        <taxon>Micrococcales</taxon>
        <taxon>Micrococcaceae</taxon>
        <taxon>Pseudarthrobacter</taxon>
    </lineage>
</organism>
<evidence type="ECO:0000256" key="2">
    <source>
        <dbReference type="SAM" id="Phobius"/>
    </source>
</evidence>
<dbReference type="PANTHER" id="PTHR30121">
    <property type="entry name" value="UNCHARACTERIZED PROTEIN YJGR-RELATED"/>
    <property type="match status" value="1"/>
</dbReference>
<dbReference type="Proteomes" id="UP001236806">
    <property type="component" value="Unassembled WGS sequence"/>
</dbReference>
<evidence type="ECO:0000256" key="1">
    <source>
        <dbReference type="SAM" id="MobiDB-lite"/>
    </source>
</evidence>
<dbReference type="InterPro" id="IPR027417">
    <property type="entry name" value="P-loop_NTPase"/>
</dbReference>
<evidence type="ECO:0000313" key="5">
    <source>
        <dbReference type="Proteomes" id="UP001236806"/>
    </source>
</evidence>
<proteinExistence type="predicted"/>
<dbReference type="Gene3D" id="3.40.50.300">
    <property type="entry name" value="P-loop containing nucleotide triphosphate hydrolases"/>
    <property type="match status" value="2"/>
</dbReference>
<feature type="region of interest" description="Disordered" evidence="1">
    <location>
        <begin position="673"/>
        <end position="725"/>
    </location>
</feature>
<dbReference type="InterPro" id="IPR051162">
    <property type="entry name" value="T4SS_component"/>
</dbReference>
<dbReference type="EMBL" id="JAUSXB010000001">
    <property type="protein sequence ID" value="MDQ0672982.1"/>
    <property type="molecule type" value="Genomic_DNA"/>
</dbReference>
<keyword evidence="2" id="KW-0812">Transmembrane</keyword>
<comment type="caution">
    <text evidence="4">The sequence shown here is derived from an EMBL/GenBank/DDBJ whole genome shotgun (WGS) entry which is preliminary data.</text>
</comment>
<dbReference type="Pfam" id="PF01935">
    <property type="entry name" value="DUF87"/>
    <property type="match status" value="1"/>
</dbReference>
<keyword evidence="2" id="KW-1133">Transmembrane helix</keyword>
<feature type="domain" description="Helicase HerA central" evidence="3">
    <location>
        <begin position="319"/>
        <end position="536"/>
    </location>
</feature>
<dbReference type="SUPFAM" id="SSF52540">
    <property type="entry name" value="P-loop containing nucleoside triphosphate hydrolases"/>
    <property type="match status" value="1"/>
</dbReference>
<dbReference type="InterPro" id="IPR002789">
    <property type="entry name" value="HerA_central"/>
</dbReference>
<feature type="transmembrane region" description="Helical" evidence="2">
    <location>
        <begin position="14"/>
        <end position="39"/>
    </location>
</feature>
<name>A0ABU0PH27_9MICC</name>
<dbReference type="CDD" id="cd01127">
    <property type="entry name" value="TrwB_TraG_TraD_VirD4"/>
    <property type="match status" value="1"/>
</dbReference>
<keyword evidence="2" id="KW-0472">Membrane</keyword>
<sequence>MEQLIQFQFTFTELVVVFSQFAIAGLGLVGGIALLMNTAQRLADRQRRSYECFFPSTMNHEQVLAFIRSLSGLPKPKFMQPIYAVSFERYADQNGERYFIHTPGRIAARLDELFYEHIDGSMEKVELEDDPIATTQWQAATELAMPGMSLLKSLRILDVQGTSHSMNAQFKSLNPGEATVLQWCLFPQRPRTSEAADKDKLADHTFSAIARLGATGEYAQGMVKDLSSVFKSVEAPQARFQRRLMPNVGERINLRASTAGFPILINAKEFSALMGWPLNGSGSKRAKRIAPTVMHDSEGIIIGTSNTPKMQNRRVAIPEKALTVHSWLLGPSGTGKSTLLHNMAAQIMDRNMGLILVDPKGDLARDVLSAVPLHRERDVIYFDGLDMEYPIGLNVLRGDPERVTSHVMTVLKNVHGDAPMPQLQRVLRLAIFTAALNGLTLYDVRQLLVNKEYRSAQVRRIDRKVHPDLLQDWRWLDDKADLTVDSAVNRLDTFLGSRMIKNIVSQKDGLDFDEIIAKQKILIVPLSEADMGATNAAAIAQLIFDAAWDATLRRKGTREEKQARPTIFMGDEFQLYCEAFNTTKADPFALARSYGLGMVIANQYADQLPKEVRQTLSKNTQTQIVFRLADEDAKNLQSTFAPLTHDDLANLPRYTVAAKLMSSSGNAPVVTLKTPPPPKATGAAQEAVQYSREKYGRPVAEVEADLLTRHKTPETKQRPQIGRLQ</sequence>
<dbReference type="PANTHER" id="PTHR30121:SF6">
    <property type="entry name" value="SLR6007 PROTEIN"/>
    <property type="match status" value="1"/>
</dbReference>
<accession>A0ABU0PH27</accession>
<evidence type="ECO:0000259" key="3">
    <source>
        <dbReference type="Pfam" id="PF01935"/>
    </source>
</evidence>